<gene>
    <name evidence="1" type="ORF">mMyoMyo1_008961</name>
</gene>
<proteinExistence type="predicted"/>
<comment type="caution">
    <text evidence="1">The sequence shown here is derived from an EMBL/GenBank/DDBJ whole genome shotgun (WGS) entry which is preliminary data.</text>
</comment>
<sequence length="127" mass="13855">MSGVSTSWVNGVGTEQRACGVVIGRGTRKPPGVMEMFYILIWMVFTQEYIDGKIPHRTHKNVWPSLCINFTSTAKENNSNGRTERKGLSLIPTSLGAGDLATALWKSLKRGKTAISCPPQMSHGTGF</sequence>
<keyword evidence="2" id="KW-1185">Reference proteome</keyword>
<evidence type="ECO:0000313" key="2">
    <source>
        <dbReference type="Proteomes" id="UP000527355"/>
    </source>
</evidence>
<accession>A0A7J7TTR5</accession>
<organism evidence="1 2">
    <name type="scientific">Myotis myotis</name>
    <name type="common">Greater mouse-eared bat</name>
    <name type="synonym">Vespertilio myotis</name>
    <dbReference type="NCBI Taxonomy" id="51298"/>
    <lineage>
        <taxon>Eukaryota</taxon>
        <taxon>Metazoa</taxon>
        <taxon>Chordata</taxon>
        <taxon>Craniata</taxon>
        <taxon>Vertebrata</taxon>
        <taxon>Euteleostomi</taxon>
        <taxon>Mammalia</taxon>
        <taxon>Eutheria</taxon>
        <taxon>Laurasiatheria</taxon>
        <taxon>Chiroptera</taxon>
        <taxon>Yangochiroptera</taxon>
        <taxon>Vespertilionidae</taxon>
        <taxon>Myotis</taxon>
    </lineage>
</organism>
<dbReference type="EMBL" id="JABWUV010000015">
    <property type="protein sequence ID" value="KAF6303980.1"/>
    <property type="molecule type" value="Genomic_DNA"/>
</dbReference>
<evidence type="ECO:0000313" key="1">
    <source>
        <dbReference type="EMBL" id="KAF6303980.1"/>
    </source>
</evidence>
<protein>
    <submittedName>
        <fullName evidence="1">Uncharacterized protein</fullName>
    </submittedName>
</protein>
<name>A0A7J7TTR5_MYOMY</name>
<dbReference type="Proteomes" id="UP000527355">
    <property type="component" value="Unassembled WGS sequence"/>
</dbReference>
<reference evidence="1 2" key="1">
    <citation type="journal article" date="2020" name="Nature">
        <title>Six reference-quality genomes reveal evolution of bat adaptations.</title>
        <authorList>
            <person name="Jebb D."/>
            <person name="Huang Z."/>
            <person name="Pippel M."/>
            <person name="Hughes G.M."/>
            <person name="Lavrichenko K."/>
            <person name="Devanna P."/>
            <person name="Winkler S."/>
            <person name="Jermiin L.S."/>
            <person name="Skirmuntt E.C."/>
            <person name="Katzourakis A."/>
            <person name="Burkitt-Gray L."/>
            <person name="Ray D.A."/>
            <person name="Sullivan K.A.M."/>
            <person name="Roscito J.G."/>
            <person name="Kirilenko B.M."/>
            <person name="Davalos L.M."/>
            <person name="Corthals A.P."/>
            <person name="Power M.L."/>
            <person name="Jones G."/>
            <person name="Ransome R.D."/>
            <person name="Dechmann D.K.N."/>
            <person name="Locatelli A.G."/>
            <person name="Puechmaille S.J."/>
            <person name="Fedrigo O."/>
            <person name="Jarvis E.D."/>
            <person name="Hiller M."/>
            <person name="Vernes S.C."/>
            <person name="Myers E.W."/>
            <person name="Teeling E.C."/>
        </authorList>
    </citation>
    <scope>NUCLEOTIDE SEQUENCE [LARGE SCALE GENOMIC DNA]</scope>
    <source>
        <strain evidence="1">MMyoMyo1</strain>
        <tissue evidence="1">Flight muscle</tissue>
    </source>
</reference>
<dbReference type="AlphaFoldDB" id="A0A7J7TTR5"/>